<dbReference type="EMBL" id="JAODUP010000092">
    <property type="protein sequence ID" value="KAK2162744.1"/>
    <property type="molecule type" value="Genomic_DNA"/>
</dbReference>
<feature type="compositionally biased region" description="Basic and acidic residues" evidence="1">
    <location>
        <begin position="114"/>
        <end position="132"/>
    </location>
</feature>
<proteinExistence type="predicted"/>
<name>A0AAD9ND19_9ANNE</name>
<sequence>MPKHFRRQTGTVVRRDRIYLTRETSTFWRMLENVQVAIEGAMLTRNAVIDAENDLFQDLNKRIDELIHVQRTTCLPSERRRGHSALSSGSVDNSFPGSRPPSGRNPNRSGDPVDITRKRDSSGEGGECRDTRLKEAGIKSGSSFKRLSDVWRHLASAGDLDPGDDEYGNVGFVRPRYRKTAKRVRDSDEVLLI</sequence>
<feature type="region of interest" description="Disordered" evidence="1">
    <location>
        <begin position="78"/>
        <end position="132"/>
    </location>
</feature>
<evidence type="ECO:0000313" key="3">
    <source>
        <dbReference type="Proteomes" id="UP001208570"/>
    </source>
</evidence>
<feature type="non-terminal residue" evidence="2">
    <location>
        <position position="193"/>
    </location>
</feature>
<organism evidence="2 3">
    <name type="scientific">Paralvinella palmiformis</name>
    <dbReference type="NCBI Taxonomy" id="53620"/>
    <lineage>
        <taxon>Eukaryota</taxon>
        <taxon>Metazoa</taxon>
        <taxon>Spiralia</taxon>
        <taxon>Lophotrochozoa</taxon>
        <taxon>Annelida</taxon>
        <taxon>Polychaeta</taxon>
        <taxon>Sedentaria</taxon>
        <taxon>Canalipalpata</taxon>
        <taxon>Terebellida</taxon>
        <taxon>Terebelliformia</taxon>
        <taxon>Alvinellidae</taxon>
        <taxon>Paralvinella</taxon>
    </lineage>
</organism>
<gene>
    <name evidence="2" type="ORF">LSH36_92g01006</name>
</gene>
<dbReference type="AlphaFoldDB" id="A0AAD9ND19"/>
<dbReference type="Proteomes" id="UP001208570">
    <property type="component" value="Unassembled WGS sequence"/>
</dbReference>
<feature type="compositionally biased region" description="Polar residues" evidence="1">
    <location>
        <begin position="85"/>
        <end position="96"/>
    </location>
</feature>
<keyword evidence="3" id="KW-1185">Reference proteome</keyword>
<protein>
    <submittedName>
        <fullName evidence="2">Uncharacterized protein</fullName>
    </submittedName>
</protein>
<reference evidence="2" key="1">
    <citation type="journal article" date="2023" name="Mol. Biol. Evol.">
        <title>Third-Generation Sequencing Reveals the Adaptive Role of the Epigenome in Three Deep-Sea Polychaetes.</title>
        <authorList>
            <person name="Perez M."/>
            <person name="Aroh O."/>
            <person name="Sun Y."/>
            <person name="Lan Y."/>
            <person name="Juniper S.K."/>
            <person name="Young C.R."/>
            <person name="Angers B."/>
            <person name="Qian P.Y."/>
        </authorList>
    </citation>
    <scope>NUCLEOTIDE SEQUENCE</scope>
    <source>
        <strain evidence="2">P08H-3</strain>
    </source>
</reference>
<comment type="caution">
    <text evidence="2">The sequence shown here is derived from an EMBL/GenBank/DDBJ whole genome shotgun (WGS) entry which is preliminary data.</text>
</comment>
<evidence type="ECO:0000313" key="2">
    <source>
        <dbReference type="EMBL" id="KAK2162744.1"/>
    </source>
</evidence>
<accession>A0AAD9ND19</accession>
<evidence type="ECO:0000256" key="1">
    <source>
        <dbReference type="SAM" id="MobiDB-lite"/>
    </source>
</evidence>